<evidence type="ECO:0000256" key="1">
    <source>
        <dbReference type="SAM" id="MobiDB-lite"/>
    </source>
</evidence>
<dbReference type="EMBL" id="BT064591">
    <property type="protein sequence ID" value="ACN29288.1"/>
    <property type="molecule type" value="mRNA"/>
</dbReference>
<evidence type="ECO:0000313" key="2">
    <source>
        <dbReference type="EMBL" id="ACN29288.1"/>
    </source>
</evidence>
<organism evidence="2">
    <name type="scientific">Zea mays</name>
    <name type="common">Maize</name>
    <dbReference type="NCBI Taxonomy" id="4577"/>
    <lineage>
        <taxon>Eukaryota</taxon>
        <taxon>Viridiplantae</taxon>
        <taxon>Streptophyta</taxon>
        <taxon>Embryophyta</taxon>
        <taxon>Tracheophyta</taxon>
        <taxon>Spermatophyta</taxon>
        <taxon>Magnoliopsida</taxon>
        <taxon>Liliopsida</taxon>
        <taxon>Poales</taxon>
        <taxon>Poaceae</taxon>
        <taxon>PACMAD clade</taxon>
        <taxon>Panicoideae</taxon>
        <taxon>Andropogonodae</taxon>
        <taxon>Andropogoneae</taxon>
        <taxon>Tripsacinae</taxon>
        <taxon>Zea</taxon>
    </lineage>
</organism>
<sequence length="143" mass="14834">MPTCGRVPELLGLVVEQVGEAGIVDVEDPGVEAVGVGGHPVGVGARLLCHAGHVPLVLAPGHVPADVPDALRGHRAPPAGVVGLHHDAPAEAPGVVGRLARPETLPRDDGGGAEEQVRQQGEEREPPPRGDADRQHVYRSIRF</sequence>
<name>C0P8H2_MAIZE</name>
<feature type="compositionally biased region" description="Basic and acidic residues" evidence="1">
    <location>
        <begin position="100"/>
        <end position="136"/>
    </location>
</feature>
<reference evidence="2" key="1">
    <citation type="journal article" date="2009" name="PLoS Genet.">
        <title>Sequencing, mapping, and analysis of 27,455 maize full-length cDNAs.</title>
        <authorList>
            <person name="Soderlund C."/>
            <person name="Descour A."/>
            <person name="Kudrna D."/>
            <person name="Bomhoff M."/>
            <person name="Boyd L."/>
            <person name="Currie J."/>
            <person name="Angelova A."/>
            <person name="Collura K."/>
            <person name="Wissotski M."/>
            <person name="Ashley E."/>
            <person name="Morrow D."/>
            <person name="Fernandes J."/>
            <person name="Walbot V."/>
            <person name="Yu Y."/>
        </authorList>
    </citation>
    <scope>NUCLEOTIDE SEQUENCE</scope>
    <source>
        <strain evidence="2">B73</strain>
    </source>
</reference>
<dbReference type="AlphaFoldDB" id="C0P8H2"/>
<feature type="region of interest" description="Disordered" evidence="1">
    <location>
        <begin position="69"/>
        <end position="143"/>
    </location>
</feature>
<accession>C0P8H2</accession>
<proteinExistence type="evidence at transcript level"/>
<protein>
    <submittedName>
        <fullName evidence="2">Uncharacterized protein</fullName>
    </submittedName>
</protein>